<sequence>MTLMSQPIAHQTLIHASSSPLFDQIFQSSYSRPNTDQTTPSPDIHRSSLSVSRRSLSPTTNFHRRRIEGSSFIREQHRRRTSRDKFSSATFNKQRRSSLLTISEPRKVGSDRSSGASGVSSIPVEQPFAGENEQELDRPSPSSPGGEENLHSRAPRVLLAGGLASSSGSFRRSSISRRPNSILLPPDSYGSVVLGGTFDRLHDGHRQFLKAAAAVARDRIVVGVCDGPMLANKQYSDLIEPIEQRMKNVEEYIKYVKPELVVQAEPIVDPYGPSIIDNNLEAIVVSYNKSCLFDSKETFAGGLSVNKKRAERGLSQLKIEIVDLVPEESSGNKLSSTALRKLEAEKRKMLQVEGEV</sequence>
<dbReference type="InterPro" id="IPR004821">
    <property type="entry name" value="Cyt_trans-like"/>
</dbReference>
<evidence type="ECO:0000313" key="5">
    <source>
        <dbReference type="Proteomes" id="UP000325081"/>
    </source>
</evidence>
<dbReference type="PANTHER" id="PTHR10695">
    <property type="entry name" value="DEPHOSPHO-COA KINASE-RELATED"/>
    <property type="match status" value="1"/>
</dbReference>
<organism evidence="4 5">
    <name type="scientific">Striga asiatica</name>
    <name type="common">Asiatic witchweed</name>
    <name type="synonym">Buchnera asiatica</name>
    <dbReference type="NCBI Taxonomy" id="4170"/>
    <lineage>
        <taxon>Eukaryota</taxon>
        <taxon>Viridiplantae</taxon>
        <taxon>Streptophyta</taxon>
        <taxon>Embryophyta</taxon>
        <taxon>Tracheophyta</taxon>
        <taxon>Spermatophyta</taxon>
        <taxon>Magnoliopsida</taxon>
        <taxon>eudicotyledons</taxon>
        <taxon>Gunneridae</taxon>
        <taxon>Pentapetalae</taxon>
        <taxon>asterids</taxon>
        <taxon>lamiids</taxon>
        <taxon>Lamiales</taxon>
        <taxon>Orobanchaceae</taxon>
        <taxon>Buchnereae</taxon>
        <taxon>Striga</taxon>
    </lineage>
</organism>
<evidence type="ECO:0000259" key="3">
    <source>
        <dbReference type="Pfam" id="PF01467"/>
    </source>
</evidence>
<dbReference type="EMBL" id="BKCP01005605">
    <property type="protein sequence ID" value="GER39245.1"/>
    <property type="molecule type" value="Genomic_DNA"/>
</dbReference>
<feature type="compositionally biased region" description="Polar residues" evidence="2">
    <location>
        <begin position="87"/>
        <end position="101"/>
    </location>
</feature>
<dbReference type="OrthoDB" id="27911at2759"/>
<keyword evidence="5" id="KW-1185">Reference proteome</keyword>
<feature type="region of interest" description="Disordered" evidence="2">
    <location>
        <begin position="30"/>
        <end position="150"/>
    </location>
</feature>
<dbReference type="CDD" id="cd02164">
    <property type="entry name" value="PPAT_CoAS"/>
    <property type="match status" value="1"/>
</dbReference>
<dbReference type="FunFam" id="3.40.50.620:FF:000089">
    <property type="entry name" value="Bifunctional coenzyme A synthase"/>
    <property type="match status" value="1"/>
</dbReference>
<feature type="compositionally biased region" description="Low complexity" evidence="2">
    <location>
        <begin position="111"/>
        <end position="121"/>
    </location>
</feature>
<reference evidence="5" key="1">
    <citation type="journal article" date="2019" name="Curr. Biol.">
        <title>Genome Sequence of Striga asiatica Provides Insight into the Evolution of Plant Parasitism.</title>
        <authorList>
            <person name="Yoshida S."/>
            <person name="Kim S."/>
            <person name="Wafula E.K."/>
            <person name="Tanskanen J."/>
            <person name="Kim Y.M."/>
            <person name="Honaas L."/>
            <person name="Yang Z."/>
            <person name="Spallek T."/>
            <person name="Conn C.E."/>
            <person name="Ichihashi Y."/>
            <person name="Cheong K."/>
            <person name="Cui S."/>
            <person name="Der J.P."/>
            <person name="Gundlach H."/>
            <person name="Jiao Y."/>
            <person name="Hori C."/>
            <person name="Ishida J.K."/>
            <person name="Kasahara H."/>
            <person name="Kiba T."/>
            <person name="Kim M.S."/>
            <person name="Koo N."/>
            <person name="Laohavisit A."/>
            <person name="Lee Y.H."/>
            <person name="Lumba S."/>
            <person name="McCourt P."/>
            <person name="Mortimer J.C."/>
            <person name="Mutuku J.M."/>
            <person name="Nomura T."/>
            <person name="Sasaki-Sekimoto Y."/>
            <person name="Seto Y."/>
            <person name="Wang Y."/>
            <person name="Wakatake T."/>
            <person name="Sakakibara H."/>
            <person name="Demura T."/>
            <person name="Yamaguchi S."/>
            <person name="Yoneyama K."/>
            <person name="Manabe R.I."/>
            <person name="Nelson D.C."/>
            <person name="Schulman A.H."/>
            <person name="Timko M.P."/>
            <person name="dePamphilis C.W."/>
            <person name="Choi D."/>
            <person name="Shirasu K."/>
        </authorList>
    </citation>
    <scope>NUCLEOTIDE SEQUENCE [LARGE SCALE GENOMIC DNA]</scope>
    <source>
        <strain evidence="5">cv. UVA1</strain>
    </source>
</reference>
<comment type="caution">
    <text evidence="4">The sequence shown here is derived from an EMBL/GenBank/DDBJ whole genome shotgun (WGS) entry which is preliminary data.</text>
</comment>
<dbReference type="GO" id="GO:0004595">
    <property type="term" value="F:pantetheine-phosphate adenylyltransferase activity"/>
    <property type="evidence" value="ECO:0007669"/>
    <property type="project" value="TreeGrafter"/>
</dbReference>
<dbReference type="Gene3D" id="3.40.50.620">
    <property type="entry name" value="HUPs"/>
    <property type="match status" value="1"/>
</dbReference>
<gene>
    <name evidence="4" type="ORF">STAS_15841</name>
</gene>
<feature type="domain" description="Cytidyltransferase-like" evidence="3">
    <location>
        <begin position="193"/>
        <end position="341"/>
    </location>
</feature>
<keyword evidence="4" id="KW-0808">Transferase</keyword>
<dbReference type="AlphaFoldDB" id="A0A5A7Q265"/>
<feature type="compositionally biased region" description="Low complexity" evidence="2">
    <location>
        <begin position="47"/>
        <end position="57"/>
    </location>
</feature>
<proteinExistence type="predicted"/>
<dbReference type="PANTHER" id="PTHR10695:SF46">
    <property type="entry name" value="BIFUNCTIONAL COENZYME A SYNTHASE-RELATED"/>
    <property type="match status" value="1"/>
</dbReference>
<comment type="pathway">
    <text evidence="1">Cofactor biosynthesis; coenzyme A biosynthesis.</text>
</comment>
<dbReference type="Proteomes" id="UP000325081">
    <property type="component" value="Unassembled WGS sequence"/>
</dbReference>
<dbReference type="InterPro" id="IPR014729">
    <property type="entry name" value="Rossmann-like_a/b/a_fold"/>
</dbReference>
<evidence type="ECO:0000313" key="4">
    <source>
        <dbReference type="EMBL" id="GER39245.1"/>
    </source>
</evidence>
<accession>A0A5A7Q265</accession>
<dbReference type="NCBIfam" id="NF001985">
    <property type="entry name" value="PRK00777.1"/>
    <property type="match status" value="1"/>
</dbReference>
<evidence type="ECO:0000256" key="2">
    <source>
        <dbReference type="SAM" id="MobiDB-lite"/>
    </source>
</evidence>
<dbReference type="Pfam" id="PF01467">
    <property type="entry name" value="CTP_transf_like"/>
    <property type="match status" value="1"/>
</dbReference>
<protein>
    <submittedName>
        <fullName evidence="4">Phosphopantetheine adenylyltransferase</fullName>
    </submittedName>
</protein>
<dbReference type="NCBIfam" id="TIGR00125">
    <property type="entry name" value="cyt_tran_rel"/>
    <property type="match status" value="1"/>
</dbReference>
<name>A0A5A7Q265_STRAF</name>
<keyword evidence="4" id="KW-0548">Nucleotidyltransferase</keyword>
<dbReference type="SUPFAM" id="SSF52374">
    <property type="entry name" value="Nucleotidylyl transferase"/>
    <property type="match status" value="1"/>
</dbReference>
<dbReference type="GO" id="GO:0004140">
    <property type="term" value="F:dephospho-CoA kinase activity"/>
    <property type="evidence" value="ECO:0007669"/>
    <property type="project" value="TreeGrafter"/>
</dbReference>
<evidence type="ECO:0000256" key="1">
    <source>
        <dbReference type="ARBA" id="ARBA00004724"/>
    </source>
</evidence>
<dbReference type="GO" id="GO:0015937">
    <property type="term" value="P:coenzyme A biosynthetic process"/>
    <property type="evidence" value="ECO:0007669"/>
    <property type="project" value="TreeGrafter"/>
</dbReference>
<feature type="compositionally biased region" description="Polar residues" evidence="2">
    <location>
        <begin position="30"/>
        <end position="41"/>
    </location>
</feature>